<gene>
    <name evidence="5" type="ORF">SAMN00017405_0119</name>
</gene>
<evidence type="ECO:0000259" key="4">
    <source>
        <dbReference type="SMART" id="SM00382"/>
    </source>
</evidence>
<dbReference type="GO" id="GO:0003677">
    <property type="term" value="F:DNA binding"/>
    <property type="evidence" value="ECO:0007669"/>
    <property type="project" value="InterPro"/>
</dbReference>
<evidence type="ECO:0000256" key="3">
    <source>
        <dbReference type="ARBA" id="ARBA00022840"/>
    </source>
</evidence>
<reference evidence="5 6" key="1">
    <citation type="submission" date="2017-04" db="EMBL/GenBank/DDBJ databases">
        <authorList>
            <person name="Afonso C.L."/>
            <person name="Miller P.J."/>
            <person name="Scott M.A."/>
            <person name="Spackman E."/>
            <person name="Goraichik I."/>
            <person name="Dimitrov K.M."/>
            <person name="Suarez D.L."/>
            <person name="Swayne D.E."/>
        </authorList>
    </citation>
    <scope>NUCLEOTIDE SEQUENCE [LARGE SCALE GENOMIC DNA]</scope>
    <source>
        <strain evidence="5 6">DSM 11270</strain>
    </source>
</reference>
<dbReference type="Pfam" id="PF01078">
    <property type="entry name" value="Mg_chelatase"/>
    <property type="match status" value="1"/>
</dbReference>
<organism evidence="5 6">
    <name type="scientific">Desulfonispora thiosulfatigenes DSM 11270</name>
    <dbReference type="NCBI Taxonomy" id="656914"/>
    <lineage>
        <taxon>Bacteria</taxon>
        <taxon>Bacillati</taxon>
        <taxon>Bacillota</taxon>
        <taxon>Clostridia</taxon>
        <taxon>Eubacteriales</taxon>
        <taxon>Peptococcaceae</taxon>
        <taxon>Desulfonispora</taxon>
    </lineage>
</organism>
<evidence type="ECO:0000313" key="5">
    <source>
        <dbReference type="EMBL" id="SMB93930.1"/>
    </source>
</evidence>
<dbReference type="GO" id="GO:0005524">
    <property type="term" value="F:ATP binding"/>
    <property type="evidence" value="ECO:0007669"/>
    <property type="project" value="UniProtKB-KW"/>
</dbReference>
<keyword evidence="6" id="KW-1185">Reference proteome</keyword>
<dbReference type="InterPro" id="IPR004482">
    <property type="entry name" value="Mg_chelat-rel"/>
</dbReference>
<dbReference type="InterPro" id="IPR014721">
    <property type="entry name" value="Ribsml_uS5_D2-typ_fold_subgr"/>
</dbReference>
<dbReference type="InterPro" id="IPR027417">
    <property type="entry name" value="P-loop_NTPase"/>
</dbReference>
<dbReference type="InterPro" id="IPR020568">
    <property type="entry name" value="Ribosomal_Su5_D2-typ_SF"/>
</dbReference>
<evidence type="ECO:0000313" key="6">
    <source>
        <dbReference type="Proteomes" id="UP000192731"/>
    </source>
</evidence>
<evidence type="ECO:0000256" key="1">
    <source>
        <dbReference type="ARBA" id="ARBA00006354"/>
    </source>
</evidence>
<feature type="domain" description="AAA+ ATPase" evidence="4">
    <location>
        <begin position="212"/>
        <end position="395"/>
    </location>
</feature>
<sequence length="509" mass="56202">MLAKIKSCSFIGLEVFNIEIEVDVSGGLPAWEIVGLPDTAVKESKERVRTAIKNSGFNFPPRRIVVNLAPAHIRKEGPIFDLPIALAILVATNQLSISSTMKLIAVGELGLDGYLRKVKGILPMSLHISSLDCKFIVPTENSIEASIGGSCTYGFSSLKEVVEFLNNQESMSAVSGFNLKNILNKNLECEYNFQNIKSQKEAKRALEIAAAGNHNIVMSGPPGSGKTMLARCLPGILPSLSINESLEVTKIYSISGLLPESLPIINKRSFRAPHHTASKSSIVGGGRIPKPGEISLSHHGVLFLDELPEYSKEVLETLRQPLEEGKVTLSRATAQLTYPASFMLIGAMNPCPCGYHGDSLKECSCTPYQVQKYRNKISGPLLDRIDLQIEVPRVSFNDLQSKTEEETSEIIKQRVLNAREIQSDRFKQKNFITNSQMTNEDINMYCKLDDSSQRLLKQAFNNLGLSARAYIRILKVARTISDLSNKENIAIEHLAEAIQYRALDRQVIS</sequence>
<proteinExistence type="inferred from homology"/>
<dbReference type="SUPFAM" id="SSF54211">
    <property type="entry name" value="Ribosomal protein S5 domain 2-like"/>
    <property type="match status" value="1"/>
</dbReference>
<dbReference type="STRING" id="656914.SAMN00017405_0119"/>
<protein>
    <submittedName>
        <fullName evidence="5">Magnesium chelatase family protein</fullName>
    </submittedName>
</protein>
<dbReference type="NCBIfam" id="TIGR00368">
    <property type="entry name" value="YifB family Mg chelatase-like AAA ATPase"/>
    <property type="match status" value="1"/>
</dbReference>
<dbReference type="SMART" id="SM00382">
    <property type="entry name" value="AAA"/>
    <property type="match status" value="1"/>
</dbReference>
<evidence type="ECO:0000256" key="2">
    <source>
        <dbReference type="ARBA" id="ARBA00022741"/>
    </source>
</evidence>
<keyword evidence="2" id="KW-0547">Nucleotide-binding</keyword>
<dbReference type="InterPro" id="IPR000523">
    <property type="entry name" value="Mg_chelatse_chII-like_cat_dom"/>
</dbReference>
<dbReference type="PRINTS" id="PR01657">
    <property type="entry name" value="MCMFAMILY"/>
</dbReference>
<dbReference type="InterPro" id="IPR003593">
    <property type="entry name" value="AAA+_ATPase"/>
</dbReference>
<dbReference type="RefSeq" id="WP_084053944.1">
    <property type="nucleotide sequence ID" value="NZ_FWWT01000022.1"/>
</dbReference>
<dbReference type="EMBL" id="FWWT01000022">
    <property type="protein sequence ID" value="SMB93930.1"/>
    <property type="molecule type" value="Genomic_DNA"/>
</dbReference>
<dbReference type="Gene3D" id="3.30.230.10">
    <property type="match status" value="1"/>
</dbReference>
<comment type="similarity">
    <text evidence="1">Belongs to the Mg-chelatase subunits D/I family. ComM subfamily.</text>
</comment>
<name>A0A1W1VL34_DESTI</name>
<dbReference type="OrthoDB" id="9813147at2"/>
<dbReference type="InterPro" id="IPR025158">
    <property type="entry name" value="Mg_chelat-rel_C"/>
</dbReference>
<dbReference type="PANTHER" id="PTHR32039:SF7">
    <property type="entry name" value="COMPETENCE PROTEIN COMM"/>
    <property type="match status" value="1"/>
</dbReference>
<keyword evidence="3" id="KW-0067">ATP-binding</keyword>
<dbReference type="Pfam" id="PF13541">
    <property type="entry name" value="ChlI"/>
    <property type="match status" value="1"/>
</dbReference>
<dbReference type="SUPFAM" id="SSF52540">
    <property type="entry name" value="P-loop containing nucleoside triphosphate hydrolases"/>
    <property type="match status" value="1"/>
</dbReference>
<dbReference type="AlphaFoldDB" id="A0A1W1VL34"/>
<dbReference type="InterPro" id="IPR045006">
    <property type="entry name" value="CHLI-like"/>
</dbReference>
<dbReference type="Gene3D" id="3.40.50.300">
    <property type="entry name" value="P-loop containing nucleotide triphosphate hydrolases"/>
    <property type="match status" value="1"/>
</dbReference>
<accession>A0A1W1VL34</accession>
<dbReference type="InterPro" id="IPR001208">
    <property type="entry name" value="MCM_dom"/>
</dbReference>
<dbReference type="Proteomes" id="UP000192731">
    <property type="component" value="Unassembled WGS sequence"/>
</dbReference>
<dbReference type="Pfam" id="PF13335">
    <property type="entry name" value="Mg_chelatase_C"/>
    <property type="match status" value="1"/>
</dbReference>
<dbReference type="PANTHER" id="PTHR32039">
    <property type="entry name" value="MAGNESIUM-CHELATASE SUBUNIT CHLI"/>
    <property type="match status" value="1"/>
</dbReference>